<dbReference type="Proteomes" id="UP001285908">
    <property type="component" value="Unassembled WGS sequence"/>
</dbReference>
<accession>A0AAJ0ID31</accession>
<gene>
    <name evidence="3" type="ORF">B0T23DRAFT_418441</name>
</gene>
<organism evidence="3 4">
    <name type="scientific">Neurospora hispaniola</name>
    <dbReference type="NCBI Taxonomy" id="588809"/>
    <lineage>
        <taxon>Eukaryota</taxon>
        <taxon>Fungi</taxon>
        <taxon>Dikarya</taxon>
        <taxon>Ascomycota</taxon>
        <taxon>Pezizomycotina</taxon>
        <taxon>Sordariomycetes</taxon>
        <taxon>Sordariomycetidae</taxon>
        <taxon>Sordariales</taxon>
        <taxon>Sordariaceae</taxon>
        <taxon>Neurospora</taxon>
    </lineage>
</organism>
<name>A0AAJ0ID31_9PEZI</name>
<feature type="region of interest" description="Disordered" evidence="1">
    <location>
        <begin position="370"/>
        <end position="524"/>
    </location>
</feature>
<feature type="region of interest" description="Disordered" evidence="1">
    <location>
        <begin position="654"/>
        <end position="676"/>
    </location>
</feature>
<feature type="region of interest" description="Disordered" evidence="1">
    <location>
        <begin position="186"/>
        <end position="311"/>
    </location>
</feature>
<dbReference type="GeneID" id="87877301"/>
<feature type="compositionally biased region" description="Low complexity" evidence="1">
    <location>
        <begin position="286"/>
        <end position="308"/>
    </location>
</feature>
<feature type="compositionally biased region" description="Basic and acidic residues" evidence="1">
    <location>
        <begin position="492"/>
        <end position="501"/>
    </location>
</feature>
<feature type="compositionally biased region" description="Low complexity" evidence="1">
    <location>
        <begin position="461"/>
        <end position="491"/>
    </location>
</feature>
<dbReference type="AlphaFoldDB" id="A0AAJ0ID31"/>
<feature type="transmembrane region" description="Helical" evidence="2">
    <location>
        <begin position="118"/>
        <end position="142"/>
    </location>
</feature>
<keyword evidence="4" id="KW-1185">Reference proteome</keyword>
<reference evidence="3 4" key="1">
    <citation type="journal article" date="2023" name="Mol. Phylogenet. Evol.">
        <title>Genome-scale phylogeny and comparative genomics of the fungal order Sordariales.</title>
        <authorList>
            <person name="Hensen N."/>
            <person name="Bonometti L."/>
            <person name="Westerberg I."/>
            <person name="Brannstrom I.O."/>
            <person name="Guillou S."/>
            <person name="Cros-Aarteil S."/>
            <person name="Calhoun S."/>
            <person name="Haridas S."/>
            <person name="Kuo A."/>
            <person name="Mondo S."/>
            <person name="Pangilinan J."/>
            <person name="Riley R."/>
            <person name="LaButti K."/>
            <person name="Andreopoulos B."/>
            <person name="Lipzen A."/>
            <person name="Chen C."/>
            <person name="Yan M."/>
            <person name="Daum C."/>
            <person name="Ng V."/>
            <person name="Clum A."/>
            <person name="Steindorff A."/>
            <person name="Ohm R.A."/>
            <person name="Martin F."/>
            <person name="Silar P."/>
            <person name="Natvig D.O."/>
            <person name="Lalanne C."/>
            <person name="Gautier V."/>
            <person name="Ament-Velasquez S.L."/>
            <person name="Kruys A."/>
            <person name="Hutchinson M.I."/>
            <person name="Powell A.J."/>
            <person name="Barry K."/>
            <person name="Miller A.N."/>
            <person name="Grigoriev I.V."/>
            <person name="Debuchy R."/>
            <person name="Gladieux P."/>
            <person name="Hiltunen Thoren M."/>
            <person name="Johannesson H."/>
        </authorList>
    </citation>
    <scope>NUCLEOTIDE SEQUENCE [LARGE SCALE GENOMIC DNA]</scope>
    <source>
        <strain evidence="3 4">FGSC 10403</strain>
    </source>
</reference>
<keyword evidence="2" id="KW-0812">Transmembrane</keyword>
<feature type="transmembrane region" description="Helical" evidence="2">
    <location>
        <begin position="20"/>
        <end position="41"/>
    </location>
</feature>
<feature type="compositionally biased region" description="Basic and acidic residues" evidence="1">
    <location>
        <begin position="700"/>
        <end position="721"/>
    </location>
</feature>
<feature type="region of interest" description="Disordered" evidence="1">
    <location>
        <begin position="698"/>
        <end position="729"/>
    </location>
</feature>
<keyword evidence="2" id="KW-1133">Transmembrane helix</keyword>
<evidence type="ECO:0000256" key="1">
    <source>
        <dbReference type="SAM" id="MobiDB-lite"/>
    </source>
</evidence>
<evidence type="ECO:0000313" key="3">
    <source>
        <dbReference type="EMBL" id="KAK3497488.1"/>
    </source>
</evidence>
<evidence type="ECO:0000256" key="2">
    <source>
        <dbReference type="SAM" id="Phobius"/>
    </source>
</evidence>
<dbReference type="RefSeq" id="XP_062695752.1">
    <property type="nucleotide sequence ID" value="XM_062839679.1"/>
</dbReference>
<sequence length="729" mass="78912">MAGIAGSLLGNMTKAGESPATSFVALMILTSASLLWCLFSLSGYSRRHFPYKVTIVTDLIFIIAFGVFSVLLGLPMHDGGTKCPRVKAEGGFVLRAGPLGVLNFSSEPNGRVSCTKIYLLWVLMLIDCASFVLSAASVGVIASKETQSNKALWCARAMSGPVGDGDYHRRPSEISVAGLEEVVSGAEQQFRPRPNMHVRKRSLDSGNVAHDDGRSGGGTYHQADTVSGNPYRVDTTSTSRLGTGPSRYDCAPRVDSSLGSGSGHEATSGRSLDNTGRGGGGGAWTSSSREGAAESGEQQSPSQDQQQQCRAEGLANNRELTTKPPPKPIPIAVLQTRSDALDQLEGRSSASIDLADAPYYRDLYAYFAQPRNPSGPGPGAVPDSHSRATPFTNSNRYNSQEQTHRKWKKQRPSGFLFLPSSDIPSSPIQHPRSGSDPDSVSTVKSNIYTSNHHSKSTPIHPTTQARTQTQTQTPRQNDSYTSSVYSSPSIYDDTRLDHRDIPSPVGLDPPPRSSSGAVGLKYSLPPRPRTTLRLVDQETLNRLEGINEEREEVGSAIVHMDGGHGDAVIELKEIPISPAVSPGRRALGTQLEGRTEWQPEVPTERKQQVWEWEWGQRSKQEEEEETRGAGEASGKARGARITRWPAAVWGAGLGSVHGRRDDGDDEQCNTSSKHRGGVFKARSTRLFSTIGAWLNGIDDDGIRNDGTRQRDGYELRSENGRGGHPWDMV</sequence>
<feature type="compositionally biased region" description="Polar residues" evidence="1">
    <location>
        <begin position="222"/>
        <end position="241"/>
    </location>
</feature>
<feature type="region of interest" description="Disordered" evidence="1">
    <location>
        <begin position="615"/>
        <end position="640"/>
    </location>
</feature>
<protein>
    <submittedName>
        <fullName evidence="3">Uncharacterized protein</fullName>
    </submittedName>
</protein>
<comment type="caution">
    <text evidence="3">The sequence shown here is derived from an EMBL/GenBank/DDBJ whole genome shotgun (WGS) entry which is preliminary data.</text>
</comment>
<dbReference type="EMBL" id="JAULSX010000002">
    <property type="protein sequence ID" value="KAK3497488.1"/>
    <property type="molecule type" value="Genomic_DNA"/>
</dbReference>
<feature type="compositionally biased region" description="Polar residues" evidence="1">
    <location>
        <begin position="387"/>
        <end position="401"/>
    </location>
</feature>
<feature type="compositionally biased region" description="Polar residues" evidence="1">
    <location>
        <begin position="436"/>
        <end position="460"/>
    </location>
</feature>
<proteinExistence type="predicted"/>
<evidence type="ECO:0000313" key="4">
    <source>
        <dbReference type="Proteomes" id="UP001285908"/>
    </source>
</evidence>
<keyword evidence="2" id="KW-0472">Membrane</keyword>
<feature type="transmembrane region" description="Helical" evidence="2">
    <location>
        <begin position="53"/>
        <end position="74"/>
    </location>
</feature>